<keyword evidence="5 8" id="KW-1133">Transmembrane helix</keyword>
<keyword evidence="7 8" id="KW-0472">Membrane</keyword>
<dbReference type="GO" id="GO:0051607">
    <property type="term" value="P:defense response to virus"/>
    <property type="evidence" value="ECO:0007669"/>
    <property type="project" value="UniProtKB-KW"/>
</dbReference>
<protein>
    <recommendedName>
        <fullName evidence="9">Pycsar effector protein domain-containing protein</fullName>
    </recommendedName>
</protein>
<comment type="caution">
    <text evidence="10">The sequence shown here is derived from an EMBL/GenBank/DDBJ whole genome shotgun (WGS) entry which is preliminary data.</text>
</comment>
<keyword evidence="6" id="KW-0051">Antiviral defense</keyword>
<evidence type="ECO:0000259" key="9">
    <source>
        <dbReference type="Pfam" id="PF18967"/>
    </source>
</evidence>
<proteinExistence type="predicted"/>
<dbReference type="InterPro" id="IPR043760">
    <property type="entry name" value="PycTM_dom"/>
</dbReference>
<evidence type="ECO:0000256" key="8">
    <source>
        <dbReference type="SAM" id="Phobius"/>
    </source>
</evidence>
<keyword evidence="4" id="KW-0547">Nucleotide-binding</keyword>
<dbReference type="AlphaFoldDB" id="A0A0F9RCZ4"/>
<keyword evidence="2" id="KW-1003">Cell membrane</keyword>
<keyword evidence="3 8" id="KW-0812">Transmembrane</keyword>
<evidence type="ECO:0000256" key="6">
    <source>
        <dbReference type="ARBA" id="ARBA00023118"/>
    </source>
</evidence>
<evidence type="ECO:0000256" key="1">
    <source>
        <dbReference type="ARBA" id="ARBA00004236"/>
    </source>
</evidence>
<accession>A0A0F9RCZ4</accession>
<comment type="subcellular location">
    <subcellularLocation>
        <location evidence="1">Cell membrane</location>
    </subcellularLocation>
</comment>
<organism evidence="10">
    <name type="scientific">marine sediment metagenome</name>
    <dbReference type="NCBI Taxonomy" id="412755"/>
    <lineage>
        <taxon>unclassified sequences</taxon>
        <taxon>metagenomes</taxon>
        <taxon>ecological metagenomes</taxon>
    </lineage>
</organism>
<dbReference type="EMBL" id="LAZR01000930">
    <property type="protein sequence ID" value="KKN54410.1"/>
    <property type="molecule type" value="Genomic_DNA"/>
</dbReference>
<evidence type="ECO:0000256" key="3">
    <source>
        <dbReference type="ARBA" id="ARBA00022692"/>
    </source>
</evidence>
<feature type="domain" description="Pycsar effector protein" evidence="9">
    <location>
        <begin position="12"/>
        <end position="156"/>
    </location>
</feature>
<evidence type="ECO:0000256" key="7">
    <source>
        <dbReference type="ARBA" id="ARBA00023136"/>
    </source>
</evidence>
<feature type="transmembrane region" description="Helical" evidence="8">
    <location>
        <begin position="140"/>
        <end position="159"/>
    </location>
</feature>
<evidence type="ECO:0000256" key="2">
    <source>
        <dbReference type="ARBA" id="ARBA00022475"/>
    </source>
</evidence>
<evidence type="ECO:0000256" key="5">
    <source>
        <dbReference type="ARBA" id="ARBA00022989"/>
    </source>
</evidence>
<feature type="transmembrane region" description="Helical" evidence="8">
    <location>
        <begin position="31"/>
        <end position="52"/>
    </location>
</feature>
<feature type="transmembrane region" description="Helical" evidence="8">
    <location>
        <begin position="58"/>
        <end position="79"/>
    </location>
</feature>
<dbReference type="Pfam" id="PF18967">
    <property type="entry name" value="PycTM"/>
    <property type="match status" value="1"/>
</dbReference>
<evidence type="ECO:0000256" key="4">
    <source>
        <dbReference type="ARBA" id="ARBA00022741"/>
    </source>
</evidence>
<dbReference type="GO" id="GO:0000166">
    <property type="term" value="F:nucleotide binding"/>
    <property type="evidence" value="ECO:0007669"/>
    <property type="project" value="UniProtKB-KW"/>
</dbReference>
<evidence type="ECO:0000313" key="10">
    <source>
        <dbReference type="EMBL" id="KKN54410.1"/>
    </source>
</evidence>
<reference evidence="10" key="1">
    <citation type="journal article" date="2015" name="Nature">
        <title>Complex archaea that bridge the gap between prokaryotes and eukaryotes.</title>
        <authorList>
            <person name="Spang A."/>
            <person name="Saw J.H."/>
            <person name="Jorgensen S.L."/>
            <person name="Zaremba-Niedzwiedzka K."/>
            <person name="Martijn J."/>
            <person name="Lind A.E."/>
            <person name="van Eijk R."/>
            <person name="Schleper C."/>
            <person name="Guy L."/>
            <person name="Ettema T.J."/>
        </authorList>
    </citation>
    <scope>NUCLEOTIDE SEQUENCE</scope>
</reference>
<gene>
    <name evidence="10" type="ORF">LCGC14_0592560</name>
</gene>
<sequence length="163" mass="17881">MIENDLGHYVESSLSRQLSWIAAADAKTSTVFAFSTVMLGVLAALVPSPTAWSTAPAVFTALSGLLLLAALLFSTFAAFPRTPGPRGSLVYFGGIAEMESEAFEEMLLEMETATYLKDLAKQCHRNAEIAKTKYAWVKRAMLVLYISALPWLLAVYHLYRQPA</sequence>
<name>A0A0F9RCZ4_9ZZZZ</name>
<dbReference type="GO" id="GO:0005886">
    <property type="term" value="C:plasma membrane"/>
    <property type="evidence" value="ECO:0007669"/>
    <property type="project" value="UniProtKB-SubCell"/>
</dbReference>